<dbReference type="PANTHER" id="PTHR11955">
    <property type="entry name" value="FATTY ACID BINDING PROTEIN"/>
    <property type="match status" value="1"/>
</dbReference>
<dbReference type="CDD" id="cd00742">
    <property type="entry name" value="FABP"/>
    <property type="match status" value="1"/>
</dbReference>
<name>A0A8J5N3L8_HOMAM</name>
<evidence type="ECO:0000256" key="1">
    <source>
        <dbReference type="ARBA" id="ARBA00008390"/>
    </source>
</evidence>
<dbReference type="InterPro" id="IPR031259">
    <property type="entry name" value="ILBP"/>
</dbReference>
<comment type="caution">
    <text evidence="2">The sequence shown here is derived from an EMBL/GenBank/DDBJ whole genome shotgun (WGS) entry which is preliminary data.</text>
</comment>
<dbReference type="SUPFAM" id="SSF50814">
    <property type="entry name" value="Lipocalins"/>
    <property type="match status" value="1"/>
</dbReference>
<dbReference type="Proteomes" id="UP000747542">
    <property type="component" value="Unassembled WGS sequence"/>
</dbReference>
<accession>A0A8J5N3L8</accession>
<evidence type="ECO:0000313" key="3">
    <source>
        <dbReference type="Proteomes" id="UP000747542"/>
    </source>
</evidence>
<dbReference type="InterPro" id="IPR012674">
    <property type="entry name" value="Calycin"/>
</dbReference>
<sequence>MVQFIGTYKHESDENLEEVFIKMGMGFLMRKLALRSKPTVEVEVDGDTWTITTKVVFSVEDDKLIQTPVENQGDRVMTSVRHFTSDGLIQTLTHTASGTVATRHYKRV</sequence>
<dbReference type="GO" id="GO:0008289">
    <property type="term" value="F:lipid binding"/>
    <property type="evidence" value="ECO:0007669"/>
    <property type="project" value="InterPro"/>
</dbReference>
<keyword evidence="3" id="KW-1185">Reference proteome</keyword>
<protein>
    <submittedName>
        <fullName evidence="2">Fatty acid-binding protein-like 2</fullName>
    </submittedName>
</protein>
<evidence type="ECO:0000313" key="2">
    <source>
        <dbReference type="EMBL" id="KAG7172464.1"/>
    </source>
</evidence>
<dbReference type="Gene3D" id="2.40.128.20">
    <property type="match status" value="2"/>
</dbReference>
<proteinExistence type="inferred from homology"/>
<comment type="similarity">
    <text evidence="1">Belongs to the calycin superfamily. Fatty-acid binding protein (FABP) family.</text>
</comment>
<dbReference type="AlphaFoldDB" id="A0A8J5N3L8"/>
<gene>
    <name evidence="2" type="primary">Fabp-L2</name>
    <name evidence="2" type="ORF">Hamer_G020346</name>
</gene>
<reference evidence="2" key="1">
    <citation type="journal article" date="2021" name="Sci. Adv.">
        <title>The American lobster genome reveals insights on longevity, neural, and immune adaptations.</title>
        <authorList>
            <person name="Polinski J.M."/>
            <person name="Zimin A.V."/>
            <person name="Clark K.F."/>
            <person name="Kohn A.B."/>
            <person name="Sadowski N."/>
            <person name="Timp W."/>
            <person name="Ptitsyn A."/>
            <person name="Khanna P."/>
            <person name="Romanova D.Y."/>
            <person name="Williams P."/>
            <person name="Greenwood S.J."/>
            <person name="Moroz L.L."/>
            <person name="Walt D.R."/>
            <person name="Bodnar A.G."/>
        </authorList>
    </citation>
    <scope>NUCLEOTIDE SEQUENCE</scope>
    <source>
        <strain evidence="2">GMGI-L3</strain>
    </source>
</reference>
<dbReference type="EMBL" id="JAHLQT010011048">
    <property type="protein sequence ID" value="KAG7172464.1"/>
    <property type="molecule type" value="Genomic_DNA"/>
</dbReference>
<organism evidence="2 3">
    <name type="scientific">Homarus americanus</name>
    <name type="common">American lobster</name>
    <dbReference type="NCBI Taxonomy" id="6706"/>
    <lineage>
        <taxon>Eukaryota</taxon>
        <taxon>Metazoa</taxon>
        <taxon>Ecdysozoa</taxon>
        <taxon>Arthropoda</taxon>
        <taxon>Crustacea</taxon>
        <taxon>Multicrustacea</taxon>
        <taxon>Malacostraca</taxon>
        <taxon>Eumalacostraca</taxon>
        <taxon>Eucarida</taxon>
        <taxon>Decapoda</taxon>
        <taxon>Pleocyemata</taxon>
        <taxon>Astacidea</taxon>
        <taxon>Nephropoidea</taxon>
        <taxon>Nephropidae</taxon>
        <taxon>Homarus</taxon>
    </lineage>
</organism>